<dbReference type="EMBL" id="DYWX01000007">
    <property type="protein sequence ID" value="HJF26717.1"/>
    <property type="molecule type" value="Genomic_DNA"/>
</dbReference>
<proteinExistence type="predicted"/>
<keyword evidence="1" id="KW-1133">Transmembrane helix</keyword>
<accession>A0A9D2ZYA3</accession>
<evidence type="ECO:0000313" key="3">
    <source>
        <dbReference type="Proteomes" id="UP000787156"/>
    </source>
</evidence>
<evidence type="ECO:0000256" key="1">
    <source>
        <dbReference type="SAM" id="Phobius"/>
    </source>
</evidence>
<keyword evidence="1" id="KW-0812">Transmembrane</keyword>
<reference evidence="2" key="1">
    <citation type="journal article" date="2021" name="PeerJ">
        <title>Extensive microbial diversity within the chicken gut microbiome revealed by metagenomics and culture.</title>
        <authorList>
            <person name="Gilroy R."/>
            <person name="Ravi A."/>
            <person name="Getino M."/>
            <person name="Pursley I."/>
            <person name="Horton D.L."/>
            <person name="Alikhan N.F."/>
            <person name="Baker D."/>
            <person name="Gharbi K."/>
            <person name="Hall N."/>
            <person name="Watson M."/>
            <person name="Adriaenssens E.M."/>
            <person name="Foster-Nyarko E."/>
            <person name="Jarju S."/>
            <person name="Secka A."/>
            <person name="Antonio M."/>
            <person name="Oren A."/>
            <person name="Chaudhuri R.R."/>
            <person name="La Ragione R."/>
            <person name="Hildebrand F."/>
            <person name="Pallen M.J."/>
        </authorList>
    </citation>
    <scope>NUCLEOTIDE SEQUENCE</scope>
    <source>
        <strain evidence="2">CHK135-1449</strain>
    </source>
</reference>
<gene>
    <name evidence="2" type="ORF">K8V79_00420</name>
</gene>
<dbReference type="Proteomes" id="UP000787156">
    <property type="component" value="Unassembled WGS sequence"/>
</dbReference>
<keyword evidence="1" id="KW-0472">Membrane</keyword>
<dbReference type="AlphaFoldDB" id="A0A9D2ZYA3"/>
<sequence length="224" mass="25966">MPISIRIWAILFVITTCSIAVLFWFYLNIQASMHIKAQHASVRLPDALPTKISIGNHLQTHAQGKLDTEININRGLDLPLRGKYRANLQFAVVVPVSVNIDYKTMIKVDQMMSLETSTNLIYQNKLLPTFPLKMDVPIRLDLPFQLKQNYRIPIRILFDGPVFLGFDESLHLQVKHDFKPQLEMNDPMTMRKITTFHATMRNIERNIKANLEMHMQLPLKQIHP</sequence>
<protein>
    <submittedName>
        <fullName evidence="2">Uncharacterized protein</fullName>
    </submittedName>
</protein>
<organism evidence="2 3">
    <name type="scientific">Acinetobacter lwoffii</name>
    <dbReference type="NCBI Taxonomy" id="28090"/>
    <lineage>
        <taxon>Bacteria</taxon>
        <taxon>Pseudomonadati</taxon>
        <taxon>Pseudomonadota</taxon>
        <taxon>Gammaproteobacteria</taxon>
        <taxon>Moraxellales</taxon>
        <taxon>Moraxellaceae</taxon>
        <taxon>Acinetobacter</taxon>
    </lineage>
</organism>
<name>A0A9D2ZYA3_ACILW</name>
<evidence type="ECO:0000313" key="2">
    <source>
        <dbReference type="EMBL" id="HJF26717.1"/>
    </source>
</evidence>
<comment type="caution">
    <text evidence="2">The sequence shown here is derived from an EMBL/GenBank/DDBJ whole genome shotgun (WGS) entry which is preliminary data.</text>
</comment>
<feature type="transmembrane region" description="Helical" evidence="1">
    <location>
        <begin position="7"/>
        <end position="27"/>
    </location>
</feature>
<reference evidence="2" key="2">
    <citation type="submission" date="2021-09" db="EMBL/GenBank/DDBJ databases">
        <authorList>
            <person name="Gilroy R."/>
        </authorList>
    </citation>
    <scope>NUCLEOTIDE SEQUENCE</scope>
    <source>
        <strain evidence="2">CHK135-1449</strain>
    </source>
</reference>